<evidence type="ECO:0000256" key="5">
    <source>
        <dbReference type="ARBA" id="ARBA00022946"/>
    </source>
</evidence>
<evidence type="ECO:0000256" key="2">
    <source>
        <dbReference type="ARBA" id="ARBA00022528"/>
    </source>
</evidence>
<comment type="caution">
    <text evidence="10">The sequence shown here is derived from an EMBL/GenBank/DDBJ whole genome shotgun (WGS) entry which is preliminary data.</text>
</comment>
<dbReference type="PANTHER" id="PTHR31403">
    <property type="entry name" value="PHOSPHOLIPASE A1-IBETA2, CHLOROPLASTIC"/>
    <property type="match status" value="1"/>
</dbReference>
<keyword evidence="8" id="KW-0812">Transmembrane</keyword>
<feature type="transmembrane region" description="Helical" evidence="8">
    <location>
        <begin position="740"/>
        <end position="761"/>
    </location>
</feature>
<dbReference type="Proteomes" id="UP001491310">
    <property type="component" value="Unassembled WGS sequence"/>
</dbReference>
<proteinExistence type="predicted"/>
<name>A0ABR2YQU8_9CHLO</name>
<keyword evidence="3" id="KW-0934">Plastid</keyword>
<feature type="domain" description="Fungal lipase-type" evidence="9">
    <location>
        <begin position="466"/>
        <end position="548"/>
    </location>
</feature>
<dbReference type="EMBL" id="JALJOT010000006">
    <property type="protein sequence ID" value="KAK9909429.1"/>
    <property type="molecule type" value="Genomic_DNA"/>
</dbReference>
<comment type="subcellular location">
    <subcellularLocation>
        <location evidence="1">Plastid</location>
        <location evidence="1">Chloroplast</location>
    </subcellularLocation>
</comment>
<evidence type="ECO:0000256" key="3">
    <source>
        <dbReference type="ARBA" id="ARBA00022640"/>
    </source>
</evidence>
<reference evidence="10 11" key="1">
    <citation type="journal article" date="2024" name="Nat. Commun.">
        <title>Phylogenomics reveals the evolutionary origins of lichenization in chlorophyte algae.</title>
        <authorList>
            <person name="Puginier C."/>
            <person name="Libourel C."/>
            <person name="Otte J."/>
            <person name="Skaloud P."/>
            <person name="Haon M."/>
            <person name="Grisel S."/>
            <person name="Petersen M."/>
            <person name="Berrin J.G."/>
            <person name="Delaux P.M."/>
            <person name="Dal Grande F."/>
            <person name="Keller J."/>
        </authorList>
    </citation>
    <scope>NUCLEOTIDE SEQUENCE [LARGE SCALE GENOMIC DNA]</scope>
    <source>
        <strain evidence="10 11">SAG 216-7</strain>
    </source>
</reference>
<dbReference type="PANTHER" id="PTHR31403:SF7">
    <property type="entry name" value="PHOSPHOLIPASE A1-IGAMMA3, CHLOROPLASTIC"/>
    <property type="match status" value="1"/>
</dbReference>
<keyword evidence="5" id="KW-0809">Transit peptide</keyword>
<evidence type="ECO:0000256" key="1">
    <source>
        <dbReference type="ARBA" id="ARBA00004229"/>
    </source>
</evidence>
<gene>
    <name evidence="10" type="ORF">WJX75_002158</name>
</gene>
<feature type="transmembrane region" description="Helical" evidence="8">
    <location>
        <begin position="701"/>
        <end position="719"/>
    </location>
</feature>
<dbReference type="Gene3D" id="3.40.50.1820">
    <property type="entry name" value="alpha/beta hydrolase"/>
    <property type="match status" value="3"/>
</dbReference>
<evidence type="ECO:0000313" key="11">
    <source>
        <dbReference type="Proteomes" id="UP001491310"/>
    </source>
</evidence>
<evidence type="ECO:0000313" key="10">
    <source>
        <dbReference type="EMBL" id="KAK9909429.1"/>
    </source>
</evidence>
<evidence type="ECO:0000259" key="9">
    <source>
        <dbReference type="Pfam" id="PF01764"/>
    </source>
</evidence>
<keyword evidence="8" id="KW-0472">Membrane</keyword>
<protein>
    <recommendedName>
        <fullName evidence="9">Fungal lipase-type domain-containing protein</fullName>
    </recommendedName>
</protein>
<keyword evidence="6" id="KW-0442">Lipid degradation</keyword>
<keyword evidence="4" id="KW-0378">Hydrolase</keyword>
<sequence length="899" mass="99292">MFGQAISLAPHRRHLKLLGVLTKQPEGCSASEEIIARVLDVILRVAFCHRRVSHGILASPAKRLSILDLQGGKRFVRHGNAQPARCEVTNHGRSILEYPAHLQATCIRRWTSYQLPATFSKKNAPQLCTDPGPNATNNAHASNGAPKPLYAMSLLKELVKYGEMAQVTYDKLETQNVYSKRFGKCRGDDIKLHNREDTTLLIGKDAGRYKVVSLIYADSGAYKLVRRNGKGKNFVGYIAVEDVPVGEKADVAIVWRGTITQDEWLQDAKAFMVAWKSGTQAADVPREKLNLQPWSWLGLTTALGFSAALYFAKTHTKPLTDVTRSVERGMANAVLFLYEQRLQLSDHIITPLPPALQQLTSALLEPLFWLGGHVTGGVLGLIHTTSAVSEAAADLVSQAPMELLMLASLAGGILVGTTSLLLGQRLDQDKTNSQLLLEDLWGLPQLLQGWAFYGVLSAAYTRFSYNDVKVSFGFKEMYCDADLDGGLMNVTKEEAKAGKEPLGPPRQQVFRELSKLITERRIKIGSITTTGHSLGGALAALCAFDIADCLDQAPIRAEEQSRAHRQKKRMQAVNAEVSTRVLAALDNAQGSINKAGLSEGANSMYIKTQQAIDDFCEKLMKPVGRAKPDKEAVPVTAVTFAAPRVGDISFAQRFGEARIMKPQWAPRAFFLNINVALDCFASWVASLSWQASIHGFDLENHLLFFLWSYAALMAAWLLGGQVLPSVPYFGKWAPQITDGLLLLAAFWRISPLLLTSLRSVFDFVRQQIAPITQQAKVSRLRMLRVVNQGDAVPRVPLGPLYGGRWFRHGGVELRRSPYMLHEYSRVRSVPLVGTALGASLGALHNLEVYLHMVDATRDRYLMNKSDDVLIKACGAAVRWYQPVINKGLKWDKDTGRVEE</sequence>
<dbReference type="InterPro" id="IPR029058">
    <property type="entry name" value="AB_hydrolase_fold"/>
</dbReference>
<dbReference type="Pfam" id="PF01764">
    <property type="entry name" value="Lipase_3"/>
    <property type="match status" value="1"/>
</dbReference>
<evidence type="ECO:0000256" key="4">
    <source>
        <dbReference type="ARBA" id="ARBA00022801"/>
    </source>
</evidence>
<dbReference type="InterPro" id="IPR002921">
    <property type="entry name" value="Fungal_lipase-type"/>
</dbReference>
<feature type="transmembrane region" description="Helical" evidence="8">
    <location>
        <begin position="668"/>
        <end position="689"/>
    </location>
</feature>
<organism evidence="10 11">
    <name type="scientific">Coccomyxa subellipsoidea</name>
    <dbReference type="NCBI Taxonomy" id="248742"/>
    <lineage>
        <taxon>Eukaryota</taxon>
        <taxon>Viridiplantae</taxon>
        <taxon>Chlorophyta</taxon>
        <taxon>core chlorophytes</taxon>
        <taxon>Trebouxiophyceae</taxon>
        <taxon>Trebouxiophyceae incertae sedis</taxon>
        <taxon>Coccomyxaceae</taxon>
        <taxon>Coccomyxa</taxon>
    </lineage>
</organism>
<evidence type="ECO:0000256" key="6">
    <source>
        <dbReference type="ARBA" id="ARBA00022963"/>
    </source>
</evidence>
<dbReference type="SUPFAM" id="SSF53474">
    <property type="entry name" value="alpha/beta-Hydrolases"/>
    <property type="match status" value="1"/>
</dbReference>
<accession>A0ABR2YQU8</accession>
<evidence type="ECO:0000256" key="8">
    <source>
        <dbReference type="SAM" id="Phobius"/>
    </source>
</evidence>
<keyword evidence="2" id="KW-0150">Chloroplast</keyword>
<keyword evidence="8" id="KW-1133">Transmembrane helix</keyword>
<keyword evidence="7" id="KW-0443">Lipid metabolism</keyword>
<evidence type="ECO:0000256" key="7">
    <source>
        <dbReference type="ARBA" id="ARBA00023098"/>
    </source>
</evidence>
<keyword evidence="11" id="KW-1185">Reference proteome</keyword>